<evidence type="ECO:0000313" key="2">
    <source>
        <dbReference type="Proteomes" id="UP001151532"/>
    </source>
</evidence>
<sequence>MHFPTGSGAEHLVQQGAMPKDCEFWYVICNILKPYFMVVRQHNKANDLEFLWRQLRKFSFNAELHGESSTSILLGVFGLRSYFPSEQLSTEFAGSN</sequence>
<keyword evidence="2" id="KW-1185">Reference proteome</keyword>
<dbReference type="Proteomes" id="UP001151532">
    <property type="component" value="Chromosome 2"/>
</dbReference>
<dbReference type="OrthoDB" id="10523776at2759"/>
<accession>A0A9Q0SQC5</accession>
<evidence type="ECO:0000313" key="1">
    <source>
        <dbReference type="EMBL" id="KAJ6685832.1"/>
    </source>
</evidence>
<reference evidence="1" key="1">
    <citation type="submission" date="2022-11" db="EMBL/GenBank/DDBJ databases">
        <authorList>
            <person name="Hyden B.L."/>
            <person name="Feng K."/>
            <person name="Yates T."/>
            <person name="Jawdy S."/>
            <person name="Smart L.B."/>
            <person name="Muchero W."/>
        </authorList>
    </citation>
    <scope>NUCLEOTIDE SEQUENCE</scope>
    <source>
        <tissue evidence="1">Shoot tip</tissue>
    </source>
</reference>
<name>A0A9Q0SQC5_SALPP</name>
<protein>
    <submittedName>
        <fullName evidence="1">Uncharacterized protein</fullName>
    </submittedName>
</protein>
<organism evidence="1 2">
    <name type="scientific">Salix purpurea</name>
    <name type="common">Purple osier willow</name>
    <dbReference type="NCBI Taxonomy" id="77065"/>
    <lineage>
        <taxon>Eukaryota</taxon>
        <taxon>Viridiplantae</taxon>
        <taxon>Streptophyta</taxon>
        <taxon>Embryophyta</taxon>
        <taxon>Tracheophyta</taxon>
        <taxon>Spermatophyta</taxon>
        <taxon>Magnoliopsida</taxon>
        <taxon>eudicotyledons</taxon>
        <taxon>Gunneridae</taxon>
        <taxon>Pentapetalae</taxon>
        <taxon>rosids</taxon>
        <taxon>fabids</taxon>
        <taxon>Malpighiales</taxon>
        <taxon>Salicaceae</taxon>
        <taxon>Saliceae</taxon>
        <taxon>Salix</taxon>
    </lineage>
</organism>
<gene>
    <name evidence="1" type="ORF">OIU79_015779</name>
</gene>
<reference evidence="1" key="2">
    <citation type="journal article" date="2023" name="Int. J. Mol. Sci.">
        <title>De Novo Assembly and Annotation of 11 Diverse Shrub Willow (Salix) Genomes Reveals Novel Gene Organization in Sex-Linked Regions.</title>
        <authorList>
            <person name="Hyden B."/>
            <person name="Feng K."/>
            <person name="Yates T.B."/>
            <person name="Jawdy S."/>
            <person name="Cereghino C."/>
            <person name="Smart L.B."/>
            <person name="Muchero W."/>
        </authorList>
    </citation>
    <scope>NUCLEOTIDE SEQUENCE</scope>
    <source>
        <tissue evidence="1">Shoot tip</tissue>
    </source>
</reference>
<dbReference type="EMBL" id="JAPFFK010000019">
    <property type="protein sequence ID" value="KAJ6685832.1"/>
    <property type="molecule type" value="Genomic_DNA"/>
</dbReference>
<comment type="caution">
    <text evidence="1">The sequence shown here is derived from an EMBL/GenBank/DDBJ whole genome shotgun (WGS) entry which is preliminary data.</text>
</comment>
<dbReference type="AlphaFoldDB" id="A0A9Q0SQC5"/>
<proteinExistence type="predicted"/>